<proteinExistence type="predicted"/>
<keyword evidence="1" id="KW-0812">Transmembrane</keyword>
<reference evidence="3" key="1">
    <citation type="journal article" date="2013" name="Proc. Natl. Acad. Sci. U.S.A.">
        <title>Improving the coverage of the cyanobacterial phylum using diversity-driven genome sequencing.</title>
        <authorList>
            <person name="Shih P.M."/>
            <person name="Wu D."/>
            <person name="Latifi A."/>
            <person name="Axen S.D."/>
            <person name="Fewer D.P."/>
            <person name="Talla E."/>
            <person name="Calteau A."/>
            <person name="Cai F."/>
            <person name="Tandeau de Marsac N."/>
            <person name="Rippka R."/>
            <person name="Herdman M."/>
            <person name="Sivonen K."/>
            <person name="Coursin T."/>
            <person name="Laurent T."/>
            <person name="Goodwin L."/>
            <person name="Nolan M."/>
            <person name="Davenport K.W."/>
            <person name="Han C.S."/>
            <person name="Rubin E.M."/>
            <person name="Eisen J.A."/>
            <person name="Woyke T."/>
            <person name="Gugger M."/>
            <person name="Kerfeld C.A."/>
        </authorList>
    </citation>
    <scope>NUCLEOTIDE SEQUENCE [LARGE SCALE GENOMIC DNA]</scope>
    <source>
        <strain evidence="3">ATCC 27899 / PCC 7122</strain>
    </source>
</reference>
<dbReference type="AlphaFoldDB" id="K9ZBI4"/>
<dbReference type="Proteomes" id="UP000010474">
    <property type="component" value="Chromosome"/>
</dbReference>
<feature type="transmembrane region" description="Helical" evidence="1">
    <location>
        <begin position="37"/>
        <end position="57"/>
    </location>
</feature>
<evidence type="ECO:0000256" key="1">
    <source>
        <dbReference type="SAM" id="Phobius"/>
    </source>
</evidence>
<organism evidence="2 3">
    <name type="scientific">Anabaena cylindrica (strain ATCC 27899 / PCC 7122)</name>
    <dbReference type="NCBI Taxonomy" id="272123"/>
    <lineage>
        <taxon>Bacteria</taxon>
        <taxon>Bacillati</taxon>
        <taxon>Cyanobacteriota</taxon>
        <taxon>Cyanophyceae</taxon>
        <taxon>Nostocales</taxon>
        <taxon>Nostocaceae</taxon>
        <taxon>Anabaena</taxon>
    </lineage>
</organism>
<name>K9ZBI4_ANACC</name>
<keyword evidence="3" id="KW-1185">Reference proteome</keyword>
<feature type="transmembrane region" description="Helical" evidence="1">
    <location>
        <begin position="104"/>
        <end position="131"/>
    </location>
</feature>
<evidence type="ECO:0000313" key="2">
    <source>
        <dbReference type="EMBL" id="AFZ56551.1"/>
    </source>
</evidence>
<accession>K9ZBI4</accession>
<dbReference type="PATRIC" id="fig|272123.3.peg.1069"/>
<dbReference type="HOGENOM" id="CLU_1912664_0_0_3"/>
<dbReference type="KEGG" id="acy:Anacy_0976"/>
<gene>
    <name evidence="2" type="ordered locus">Anacy_0976</name>
</gene>
<evidence type="ECO:0000313" key="3">
    <source>
        <dbReference type="Proteomes" id="UP000010474"/>
    </source>
</evidence>
<sequence length="132" mass="14137">MSLNRRHFLVLLGACAGVFILDGYATAETFTSPKPAIQISSLPQINYLGIVQLGFIWKLILSVFAGLIGLIIGGILAILLTLILEWQSNRNSPPSESGSMGGVAWLGIGMFLICIISPLMAAIAIFLTTLYL</sequence>
<keyword evidence="1" id="KW-1133">Transmembrane helix</keyword>
<protein>
    <submittedName>
        <fullName evidence="2">Uncharacterized protein</fullName>
    </submittedName>
</protein>
<dbReference type="InterPro" id="IPR006311">
    <property type="entry name" value="TAT_signal"/>
</dbReference>
<dbReference type="PROSITE" id="PS51318">
    <property type="entry name" value="TAT"/>
    <property type="match status" value="1"/>
</dbReference>
<keyword evidence="1" id="KW-0472">Membrane</keyword>
<feature type="transmembrane region" description="Helical" evidence="1">
    <location>
        <begin position="64"/>
        <end position="84"/>
    </location>
</feature>
<dbReference type="EMBL" id="CP003659">
    <property type="protein sequence ID" value="AFZ56551.1"/>
    <property type="molecule type" value="Genomic_DNA"/>
</dbReference>
<dbReference type="RefSeq" id="WP_015213203.1">
    <property type="nucleotide sequence ID" value="NC_019771.1"/>
</dbReference>
<dbReference type="OrthoDB" id="515249at2"/>